<comment type="similarity">
    <text evidence="1">Belongs to the sigma-70 factor family. ECF subfamily.</text>
</comment>
<proteinExistence type="inferred from homology"/>
<dbReference type="NCBIfam" id="TIGR02937">
    <property type="entry name" value="sigma70-ECF"/>
    <property type="match status" value="1"/>
</dbReference>
<keyword evidence="8" id="KW-1185">Reference proteome</keyword>
<dbReference type="InterPro" id="IPR007627">
    <property type="entry name" value="RNA_pol_sigma70_r2"/>
</dbReference>
<evidence type="ECO:0000256" key="2">
    <source>
        <dbReference type="ARBA" id="ARBA00023015"/>
    </source>
</evidence>
<keyword evidence="5" id="KW-0804">Transcription</keyword>
<dbReference type="InterPro" id="IPR014284">
    <property type="entry name" value="RNA_pol_sigma-70_dom"/>
</dbReference>
<dbReference type="InterPro" id="IPR013324">
    <property type="entry name" value="RNA_pol_sigma_r3/r4-like"/>
</dbReference>
<keyword evidence="2" id="KW-0805">Transcription regulation</keyword>
<dbReference type="InterPro" id="IPR036388">
    <property type="entry name" value="WH-like_DNA-bd_sf"/>
</dbReference>
<dbReference type="CDD" id="cd06171">
    <property type="entry name" value="Sigma70_r4"/>
    <property type="match status" value="1"/>
</dbReference>
<accession>A0ABQ3XKT4</accession>
<keyword evidence="3" id="KW-0731">Sigma factor</keyword>
<feature type="domain" description="HTH luxR-type" evidence="6">
    <location>
        <begin position="105"/>
        <end position="160"/>
    </location>
</feature>
<evidence type="ECO:0000256" key="5">
    <source>
        <dbReference type="ARBA" id="ARBA00023163"/>
    </source>
</evidence>
<dbReference type="InterPro" id="IPR039425">
    <property type="entry name" value="RNA_pol_sigma-70-like"/>
</dbReference>
<dbReference type="GO" id="GO:0000428">
    <property type="term" value="C:DNA-directed RNA polymerase complex"/>
    <property type="evidence" value="ECO:0007669"/>
    <property type="project" value="UniProtKB-KW"/>
</dbReference>
<dbReference type="NCBIfam" id="TIGR02983">
    <property type="entry name" value="SigE-fam_strep"/>
    <property type="match status" value="1"/>
</dbReference>
<keyword evidence="4" id="KW-0238">DNA-binding</keyword>
<reference evidence="7 8" key="1">
    <citation type="submission" date="2021-01" db="EMBL/GenBank/DDBJ databases">
        <title>Whole genome shotgun sequence of Actinoplanes couchii NBRC 106145.</title>
        <authorList>
            <person name="Komaki H."/>
            <person name="Tamura T."/>
        </authorList>
    </citation>
    <scope>NUCLEOTIDE SEQUENCE [LARGE SCALE GENOMIC DNA]</scope>
    <source>
        <strain evidence="7 8">NBRC 106145</strain>
    </source>
</reference>
<keyword evidence="7" id="KW-0240">DNA-directed RNA polymerase</keyword>
<protein>
    <submittedName>
        <fullName evidence="7">DNA-directed RNA polymerase sigma-70 factor</fullName>
    </submittedName>
</protein>
<evidence type="ECO:0000259" key="6">
    <source>
        <dbReference type="SMART" id="SM00421"/>
    </source>
</evidence>
<organism evidence="7 8">
    <name type="scientific">Actinoplanes couchii</name>
    <dbReference type="NCBI Taxonomy" id="403638"/>
    <lineage>
        <taxon>Bacteria</taxon>
        <taxon>Bacillati</taxon>
        <taxon>Actinomycetota</taxon>
        <taxon>Actinomycetes</taxon>
        <taxon>Micromonosporales</taxon>
        <taxon>Micromonosporaceae</taxon>
        <taxon>Actinoplanes</taxon>
    </lineage>
</organism>
<evidence type="ECO:0000313" key="7">
    <source>
        <dbReference type="EMBL" id="GID59047.1"/>
    </source>
</evidence>
<dbReference type="SUPFAM" id="SSF88946">
    <property type="entry name" value="Sigma2 domain of RNA polymerase sigma factors"/>
    <property type="match status" value="1"/>
</dbReference>
<dbReference type="Gene3D" id="1.10.1740.10">
    <property type="match status" value="1"/>
</dbReference>
<evidence type="ECO:0000256" key="4">
    <source>
        <dbReference type="ARBA" id="ARBA00023125"/>
    </source>
</evidence>
<dbReference type="Gene3D" id="1.10.10.10">
    <property type="entry name" value="Winged helix-like DNA-binding domain superfamily/Winged helix DNA-binding domain"/>
    <property type="match status" value="1"/>
</dbReference>
<dbReference type="InterPro" id="IPR000792">
    <property type="entry name" value="Tscrpt_reg_LuxR_C"/>
</dbReference>
<dbReference type="Pfam" id="PF08281">
    <property type="entry name" value="Sigma70_r4_2"/>
    <property type="match status" value="1"/>
</dbReference>
<sequence length="167" mass="19432">MADDFESFVRDRMNALVRYGYVLSGNPHDAADLAQEALARLGERWRRVHARGDPEAYVRTTMARLHISWWRRRRREHPVRNLPEESYDDSGLRAADGDMGLWQAVGELPPRQRVVLVLRYFEQLTDEEIADELGVTRVTVRTQASRALEKLRRVENFRVAELSGRLC</sequence>
<comment type="caution">
    <text evidence="7">The sequence shown here is derived from an EMBL/GenBank/DDBJ whole genome shotgun (WGS) entry which is preliminary data.</text>
</comment>
<dbReference type="Pfam" id="PF04542">
    <property type="entry name" value="Sigma70_r2"/>
    <property type="match status" value="1"/>
</dbReference>
<dbReference type="InterPro" id="IPR013249">
    <property type="entry name" value="RNA_pol_sigma70_r4_t2"/>
</dbReference>
<dbReference type="RefSeq" id="WP_203804687.1">
    <property type="nucleotide sequence ID" value="NZ_BAAAQE010000094.1"/>
</dbReference>
<dbReference type="Proteomes" id="UP000612282">
    <property type="component" value="Unassembled WGS sequence"/>
</dbReference>
<evidence type="ECO:0000256" key="1">
    <source>
        <dbReference type="ARBA" id="ARBA00010641"/>
    </source>
</evidence>
<evidence type="ECO:0000256" key="3">
    <source>
        <dbReference type="ARBA" id="ARBA00023082"/>
    </source>
</evidence>
<evidence type="ECO:0000313" key="8">
    <source>
        <dbReference type="Proteomes" id="UP000612282"/>
    </source>
</evidence>
<dbReference type="SMART" id="SM00421">
    <property type="entry name" value="HTH_LUXR"/>
    <property type="match status" value="1"/>
</dbReference>
<dbReference type="SUPFAM" id="SSF88659">
    <property type="entry name" value="Sigma3 and sigma4 domains of RNA polymerase sigma factors"/>
    <property type="match status" value="1"/>
</dbReference>
<dbReference type="InterPro" id="IPR013325">
    <property type="entry name" value="RNA_pol_sigma_r2"/>
</dbReference>
<dbReference type="PANTHER" id="PTHR43133">
    <property type="entry name" value="RNA POLYMERASE ECF-TYPE SIGMA FACTO"/>
    <property type="match status" value="1"/>
</dbReference>
<name>A0ABQ3XKT4_9ACTN</name>
<dbReference type="PANTHER" id="PTHR43133:SF50">
    <property type="entry name" value="ECF RNA POLYMERASE SIGMA FACTOR SIGM"/>
    <property type="match status" value="1"/>
</dbReference>
<dbReference type="InterPro" id="IPR014325">
    <property type="entry name" value="RNA_pol_sigma-E_actinobac"/>
</dbReference>
<dbReference type="EMBL" id="BOMG01000094">
    <property type="protein sequence ID" value="GID59047.1"/>
    <property type="molecule type" value="Genomic_DNA"/>
</dbReference>
<gene>
    <name evidence="7" type="ORF">Aco03nite_074510</name>
</gene>